<evidence type="ECO:0000259" key="2">
    <source>
        <dbReference type="Pfam" id="PF03168"/>
    </source>
</evidence>
<keyword evidence="4" id="KW-1185">Reference proteome</keyword>
<protein>
    <submittedName>
        <fullName evidence="3">LEA type 2 family protein</fullName>
    </submittedName>
</protein>
<keyword evidence="1" id="KW-0472">Membrane</keyword>
<dbReference type="Gene3D" id="2.60.40.1820">
    <property type="match status" value="1"/>
</dbReference>
<evidence type="ECO:0000313" key="3">
    <source>
        <dbReference type="EMBL" id="WZN40535.1"/>
    </source>
</evidence>
<feature type="transmembrane region" description="Helical" evidence="1">
    <location>
        <begin position="35"/>
        <end position="52"/>
    </location>
</feature>
<sequence length="182" mass="21069">MVRPQPPDQRVFNLIFGRICRRFDTNFQTPFMKQVTWYIMILAIWLGVSACGKMKDLEFVRVASFDMENLSFSKSTVKIELAYYNPNNFSLRLKDAEFDVFLDDTKVGHSFQDTLIDIPARDTFYFPVKLQVEMGNVFKNMLGVLANKEVTIKAAGNCKVGKKGVFVPFPIRCETKQKFDFF</sequence>
<reference evidence="4" key="1">
    <citation type="submission" date="2024-03" db="EMBL/GenBank/DDBJ databases">
        <title>Chitinophaga horti sp. nov., isolated from garden soil.</title>
        <authorList>
            <person name="Lee D.S."/>
            <person name="Han D.M."/>
            <person name="Baek J.H."/>
            <person name="Choi D.G."/>
            <person name="Jeon J.H."/>
            <person name="Jeon C.O."/>
        </authorList>
    </citation>
    <scope>NUCLEOTIDE SEQUENCE [LARGE SCALE GENOMIC DNA]</scope>
    <source>
        <strain evidence="4">GPA1</strain>
    </source>
</reference>
<gene>
    <name evidence="3" type="ORF">WJU16_21460</name>
</gene>
<dbReference type="Proteomes" id="UP001485459">
    <property type="component" value="Chromosome"/>
</dbReference>
<keyword evidence="1" id="KW-0812">Transmembrane</keyword>
<accession>A0ABZ2YMY5</accession>
<dbReference type="EMBL" id="CP149822">
    <property type="protein sequence ID" value="WZN40535.1"/>
    <property type="molecule type" value="Genomic_DNA"/>
</dbReference>
<name>A0ABZ2YMY5_9BACT</name>
<evidence type="ECO:0000313" key="4">
    <source>
        <dbReference type="Proteomes" id="UP001485459"/>
    </source>
</evidence>
<proteinExistence type="predicted"/>
<dbReference type="SUPFAM" id="SSF117070">
    <property type="entry name" value="LEA14-like"/>
    <property type="match status" value="1"/>
</dbReference>
<keyword evidence="1" id="KW-1133">Transmembrane helix</keyword>
<dbReference type="InterPro" id="IPR004864">
    <property type="entry name" value="LEA_2"/>
</dbReference>
<dbReference type="RefSeq" id="WP_341835451.1">
    <property type="nucleotide sequence ID" value="NZ_CP149822.1"/>
</dbReference>
<feature type="domain" description="Late embryogenesis abundant protein LEA-2 subgroup" evidence="2">
    <location>
        <begin position="81"/>
        <end position="174"/>
    </location>
</feature>
<dbReference type="Pfam" id="PF03168">
    <property type="entry name" value="LEA_2"/>
    <property type="match status" value="1"/>
</dbReference>
<evidence type="ECO:0000256" key="1">
    <source>
        <dbReference type="SAM" id="Phobius"/>
    </source>
</evidence>
<organism evidence="3 4">
    <name type="scientific">Chitinophaga pollutisoli</name>
    <dbReference type="NCBI Taxonomy" id="3133966"/>
    <lineage>
        <taxon>Bacteria</taxon>
        <taxon>Pseudomonadati</taxon>
        <taxon>Bacteroidota</taxon>
        <taxon>Chitinophagia</taxon>
        <taxon>Chitinophagales</taxon>
        <taxon>Chitinophagaceae</taxon>
        <taxon>Chitinophaga</taxon>
    </lineage>
</organism>